<dbReference type="InterPro" id="IPR038507">
    <property type="entry name" value="YcnI-like_sf"/>
</dbReference>
<comment type="caution">
    <text evidence="3">The sequence shown here is derived from an EMBL/GenBank/DDBJ whole genome shotgun (WGS) entry which is preliminary data.</text>
</comment>
<dbReference type="Gene3D" id="2.60.40.1210">
    <property type="entry name" value="Cellobiose dehydrogenase, cytochrome domain"/>
    <property type="match status" value="1"/>
</dbReference>
<keyword evidence="1" id="KW-0732">Signal</keyword>
<reference evidence="3 4" key="1">
    <citation type="journal article" date="2019" name="Sci. Rep.">
        <title>Comparative genomics of chytrid fungi reveal insights into the obligate biotrophic and pathogenic lifestyle of Synchytrium endobioticum.</title>
        <authorList>
            <person name="van de Vossenberg B.T.L.H."/>
            <person name="Warris S."/>
            <person name="Nguyen H.D.T."/>
            <person name="van Gent-Pelzer M.P.E."/>
            <person name="Joly D.L."/>
            <person name="van de Geest H.C."/>
            <person name="Bonants P.J.M."/>
            <person name="Smith D.S."/>
            <person name="Levesque C.A."/>
            <person name="van der Lee T.A.J."/>
        </authorList>
    </citation>
    <scope>NUCLEOTIDE SEQUENCE [LARGE SCALE GENOMIC DNA]</scope>
    <source>
        <strain evidence="3 4">LEV6574</strain>
    </source>
</reference>
<feature type="chain" id="PRO_5021428546" description="DOMON domain-containing protein" evidence="1">
    <location>
        <begin position="21"/>
        <end position="616"/>
    </location>
</feature>
<name>A0A507DG15_9FUNG</name>
<dbReference type="OrthoDB" id="4234at2759"/>
<dbReference type="PROSITE" id="PS50836">
    <property type="entry name" value="DOMON"/>
    <property type="match status" value="1"/>
</dbReference>
<dbReference type="InterPro" id="IPR005018">
    <property type="entry name" value="DOMON_domain"/>
</dbReference>
<gene>
    <name evidence="3" type="ORF">SeLEV6574_g00881</name>
</gene>
<accession>A0A507DG15</accession>
<protein>
    <recommendedName>
        <fullName evidence="2">DOMON domain-containing protein</fullName>
    </recommendedName>
</protein>
<dbReference type="Proteomes" id="UP000320475">
    <property type="component" value="Unassembled WGS sequence"/>
</dbReference>
<dbReference type="PANTHER" id="PTHR47797:SF3">
    <property type="entry name" value="CYTOCHROME B561 DOMAIN-CONTAINING PROTEIN"/>
    <property type="match status" value="1"/>
</dbReference>
<dbReference type="SMART" id="SM00664">
    <property type="entry name" value="DoH"/>
    <property type="match status" value="1"/>
</dbReference>
<proteinExistence type="predicted"/>
<dbReference type="SUPFAM" id="SSF49344">
    <property type="entry name" value="CBD9-like"/>
    <property type="match status" value="1"/>
</dbReference>
<dbReference type="CDD" id="cd09631">
    <property type="entry name" value="DOMON_DOH"/>
    <property type="match status" value="1"/>
</dbReference>
<feature type="domain" description="DOMON" evidence="2">
    <location>
        <begin position="419"/>
        <end position="542"/>
    </location>
</feature>
<dbReference type="CDD" id="cd08545">
    <property type="entry name" value="YcnI_like"/>
    <property type="match status" value="1"/>
</dbReference>
<dbReference type="VEuPathDB" id="FungiDB:SeMB42_g05343"/>
<evidence type="ECO:0000313" key="3">
    <source>
        <dbReference type="EMBL" id="TPX50476.1"/>
    </source>
</evidence>
<evidence type="ECO:0000256" key="1">
    <source>
        <dbReference type="SAM" id="SignalP"/>
    </source>
</evidence>
<dbReference type="Pfam" id="PF03351">
    <property type="entry name" value="DOMON"/>
    <property type="match status" value="1"/>
</dbReference>
<evidence type="ECO:0000259" key="2">
    <source>
        <dbReference type="PROSITE" id="PS50836"/>
    </source>
</evidence>
<dbReference type="AlphaFoldDB" id="A0A507DG15"/>
<feature type="signal peptide" evidence="1">
    <location>
        <begin position="1"/>
        <end position="20"/>
    </location>
</feature>
<dbReference type="PANTHER" id="PTHR47797">
    <property type="entry name" value="DEHYDROGENASE, PUTATIVE (AFU_ORTHOLOGUE AFUA_8G05805)-RELATED"/>
    <property type="match status" value="1"/>
</dbReference>
<evidence type="ECO:0000313" key="4">
    <source>
        <dbReference type="Proteomes" id="UP000320475"/>
    </source>
</evidence>
<dbReference type="Pfam" id="PF07987">
    <property type="entry name" value="DUF1775"/>
    <property type="match status" value="1"/>
</dbReference>
<dbReference type="InterPro" id="IPR012533">
    <property type="entry name" value="YcnI-copper_dom"/>
</dbReference>
<dbReference type="EMBL" id="QEAM01000017">
    <property type="protein sequence ID" value="TPX50476.1"/>
    <property type="molecule type" value="Genomic_DNA"/>
</dbReference>
<organism evidence="3 4">
    <name type="scientific">Synchytrium endobioticum</name>
    <dbReference type="NCBI Taxonomy" id="286115"/>
    <lineage>
        <taxon>Eukaryota</taxon>
        <taxon>Fungi</taxon>
        <taxon>Fungi incertae sedis</taxon>
        <taxon>Chytridiomycota</taxon>
        <taxon>Chytridiomycota incertae sedis</taxon>
        <taxon>Chytridiomycetes</taxon>
        <taxon>Synchytriales</taxon>
        <taxon>Synchytriaceae</taxon>
        <taxon>Synchytrium</taxon>
    </lineage>
</organism>
<dbReference type="Gene3D" id="2.60.40.2230">
    <property type="entry name" value="Uncharacterised protein YcnI-like PF07987, DUF1775"/>
    <property type="match status" value="1"/>
</dbReference>
<dbReference type="InterPro" id="IPR045266">
    <property type="entry name" value="DOH_DOMON"/>
</dbReference>
<sequence length="616" mass="64343">MQAILTMLLLAAAAVSSVHAHVTANPNVGVPGAYFSTVFRVPHGCGLNGTTGLTVTIADGCTSVKPRPVPGWTITIGRRPLSPPIVAEGQTINTTIDSIAWTALAGPLSVDYYEEFGLTMKLPSANDSTVLYFPTVQACAGGVFNNWTIIPVAGQPAPATPAPSVTLNKNGTLALGPASTSGAGPSRARRGVVRTPKPNSLRMVCNTLASVISILLLLSCLCTSLLAQDPCITSPTSSPTCSTYQYPNAATDLNTICSVGNAAYYPACAVWSTVQSNTPSAFLTASSLLASACTDPLLNASAACNNYKSMCGAASTVPICRAQVAGLVDSVKTNDLVASQCFEMPMMANCNVCPARDATGIAKCNAWQAYSSLCLEMNMTQCATFQTFCRANNQPVHFCASNATAVAPNPSLGSYCSPGNFFCVNAWYSTDGNVNFQVDANATFSWMALGVGDQMANSDDMIIWRTTAGQVVLSDRYAASSQVQPSYDTQQDLSFLTPSVSLPPFTKDARLVVQFTRKQNTGDSSDKPVTGPGVQSFIWAVGPLDVYLSSTNGSASLQAHTYQGQFKMAVASSFQTLVSGFGKVDGSKTSDGSLLRGNGLGALFGILVVLATAYLL</sequence>